<feature type="domain" description="AprE-like beta-barrel" evidence="5">
    <location>
        <begin position="301"/>
        <end position="386"/>
    </location>
</feature>
<keyword evidence="4" id="KW-1133">Transmembrane helix</keyword>
<organism evidence="6 7">
    <name type="scientific">Azospirillum palustre</name>
    <dbReference type="NCBI Taxonomy" id="2044885"/>
    <lineage>
        <taxon>Bacteria</taxon>
        <taxon>Pseudomonadati</taxon>
        <taxon>Pseudomonadota</taxon>
        <taxon>Alphaproteobacteria</taxon>
        <taxon>Rhodospirillales</taxon>
        <taxon>Azospirillaceae</taxon>
        <taxon>Azospirillum</taxon>
    </lineage>
</organism>
<proteinExistence type="predicted"/>
<dbReference type="Pfam" id="PF26002">
    <property type="entry name" value="Beta-barrel_AprE"/>
    <property type="match status" value="1"/>
</dbReference>
<dbReference type="PANTHER" id="PTHR32347">
    <property type="entry name" value="EFFLUX SYSTEM COMPONENT YKNX-RELATED"/>
    <property type="match status" value="1"/>
</dbReference>
<evidence type="ECO:0000259" key="5">
    <source>
        <dbReference type="Pfam" id="PF26002"/>
    </source>
</evidence>
<dbReference type="RefSeq" id="WP_098734781.1">
    <property type="nucleotide sequence ID" value="NZ_PDKW01000037.1"/>
</dbReference>
<keyword evidence="7" id="KW-1185">Reference proteome</keyword>
<dbReference type="InterPro" id="IPR050465">
    <property type="entry name" value="UPF0194_transport"/>
</dbReference>
<comment type="subcellular location">
    <subcellularLocation>
        <location evidence="1">Cell envelope</location>
    </subcellularLocation>
</comment>
<evidence type="ECO:0000313" key="6">
    <source>
        <dbReference type="EMBL" id="PGH58783.1"/>
    </source>
</evidence>
<comment type="caution">
    <text evidence="6">The sequence shown here is derived from an EMBL/GenBank/DDBJ whole genome shotgun (WGS) entry which is preliminary data.</text>
</comment>
<evidence type="ECO:0000256" key="2">
    <source>
        <dbReference type="ARBA" id="ARBA00023054"/>
    </source>
</evidence>
<dbReference type="SUPFAM" id="SSF111369">
    <property type="entry name" value="HlyD-like secretion proteins"/>
    <property type="match status" value="1"/>
</dbReference>
<dbReference type="AlphaFoldDB" id="A0A2B8BML5"/>
<dbReference type="OrthoDB" id="9806939at2"/>
<dbReference type="GO" id="GO:0030313">
    <property type="term" value="C:cell envelope"/>
    <property type="evidence" value="ECO:0007669"/>
    <property type="project" value="UniProtKB-SubCell"/>
</dbReference>
<dbReference type="EMBL" id="PDKW01000037">
    <property type="protein sequence ID" value="PGH58783.1"/>
    <property type="molecule type" value="Genomic_DNA"/>
</dbReference>
<protein>
    <submittedName>
        <fullName evidence="6">Secretion protein domain protein</fullName>
    </submittedName>
</protein>
<gene>
    <name evidence="6" type="ORF">CRT60_01960</name>
</gene>
<sequence>MSVQAPRPAAGGSRRRALDRLAWFCGGALCAGLALSGPSWFDDAQAMLSASRVPADRAAPMRPEGEPEMAGQRPVLSLPVLSVAGTVEPGRTVTVVAPFAGSVTEKRFEYGQQVEAGQVLLVIDGFDMDMRARDAETARLKTAQHLDEVRNWATGAEMARAQRQVAAARREAEQAQRRVQDAKPLIAQGIIPRQEYEDLLRQAEAQALNRQAAEEELATTAKRGGRDAVRMAELEHAGALAKVEDLRRQVERAVVRAPASGMVMKAPTASSANASGVAAVEVGAGLSQNQSLFLIAEMDSLAVTAQVDEMDINSLRVGQPVEVTGEAFPASRLSGRVAWVAQQATAGDGAASTGASFAVRVALPPLSDAQKQRIRVGMSATLTIGTAAGSHLAE</sequence>
<feature type="coiled-coil region" evidence="3">
    <location>
        <begin position="158"/>
        <end position="249"/>
    </location>
</feature>
<dbReference type="InterPro" id="IPR058982">
    <property type="entry name" value="Beta-barrel_AprE"/>
</dbReference>
<dbReference type="Gene3D" id="2.40.30.170">
    <property type="match status" value="1"/>
</dbReference>
<accession>A0A2B8BML5</accession>
<evidence type="ECO:0000256" key="3">
    <source>
        <dbReference type="SAM" id="Coils"/>
    </source>
</evidence>
<feature type="transmembrane region" description="Helical" evidence="4">
    <location>
        <begin position="21"/>
        <end position="41"/>
    </location>
</feature>
<evidence type="ECO:0000256" key="4">
    <source>
        <dbReference type="SAM" id="Phobius"/>
    </source>
</evidence>
<keyword evidence="4" id="KW-0812">Transmembrane</keyword>
<dbReference type="PANTHER" id="PTHR32347:SF14">
    <property type="entry name" value="EFFLUX SYSTEM COMPONENT YKNX-RELATED"/>
    <property type="match status" value="1"/>
</dbReference>
<name>A0A2B8BML5_9PROT</name>
<evidence type="ECO:0000313" key="7">
    <source>
        <dbReference type="Proteomes" id="UP000225379"/>
    </source>
</evidence>
<reference evidence="7" key="1">
    <citation type="submission" date="2017-10" db="EMBL/GenBank/DDBJ databases">
        <authorList>
            <person name="Kravchenko I.K."/>
            <person name="Grouzdev D.S."/>
        </authorList>
    </citation>
    <scope>NUCLEOTIDE SEQUENCE [LARGE SCALE GENOMIC DNA]</scope>
    <source>
        <strain evidence="7">B2</strain>
    </source>
</reference>
<evidence type="ECO:0000256" key="1">
    <source>
        <dbReference type="ARBA" id="ARBA00004196"/>
    </source>
</evidence>
<keyword evidence="2 3" id="KW-0175">Coiled coil</keyword>
<keyword evidence="4" id="KW-0472">Membrane</keyword>
<dbReference type="Gene3D" id="2.40.50.100">
    <property type="match status" value="1"/>
</dbReference>
<dbReference type="Proteomes" id="UP000225379">
    <property type="component" value="Unassembled WGS sequence"/>
</dbReference>